<dbReference type="Proteomes" id="UP001620514">
    <property type="component" value="Unassembled WGS sequence"/>
</dbReference>
<dbReference type="AlphaFoldDB" id="A0A158GWR3"/>
<sequence>MTFKAQWYQGKFAKKRGKGFCGYPVATVAFYGPDDTRATKVSVCIVAHEGADADPVERWFCETTDARIDPEVTEAIVRFIDHHGAKSVVAVDRIIGCPHEEGIDYPEGEKCTQCSFWANRDRWSGEIIQ</sequence>
<evidence type="ECO:0000313" key="4">
    <source>
        <dbReference type="Proteomes" id="UP001620514"/>
    </source>
</evidence>
<proteinExistence type="predicted"/>
<dbReference type="OrthoDB" id="5770315at2"/>
<keyword evidence="4" id="KW-1185">Reference proteome</keyword>
<name>A0A158GWR3_9BURK</name>
<dbReference type="RefSeq" id="WP_062086659.1">
    <property type="nucleotide sequence ID" value="NZ_FCOK02000021.1"/>
</dbReference>
<dbReference type="EMBL" id="JBIYDN010000046">
    <property type="protein sequence ID" value="MFK4448217.1"/>
    <property type="molecule type" value="Genomic_DNA"/>
</dbReference>
<reference evidence="2 3" key="1">
    <citation type="submission" date="2016-01" db="EMBL/GenBank/DDBJ databases">
        <authorList>
            <person name="Oliw E.H."/>
        </authorList>
    </citation>
    <scope>NUCLEOTIDE SEQUENCE [LARGE SCALE GENOMIC DNA]</scope>
    <source>
        <strain evidence="2">LMG 27134</strain>
    </source>
</reference>
<evidence type="ECO:0000313" key="3">
    <source>
        <dbReference type="Proteomes" id="UP000054683"/>
    </source>
</evidence>
<organism evidence="2 3">
    <name type="scientific">Caballeronia udeis</name>
    <dbReference type="NCBI Taxonomy" id="1232866"/>
    <lineage>
        <taxon>Bacteria</taxon>
        <taxon>Pseudomonadati</taxon>
        <taxon>Pseudomonadota</taxon>
        <taxon>Betaproteobacteria</taxon>
        <taxon>Burkholderiales</taxon>
        <taxon>Burkholderiaceae</taxon>
        <taxon>Caballeronia</taxon>
    </lineage>
</organism>
<reference evidence="1" key="2">
    <citation type="submission" date="2024-10" db="EMBL/GenBank/DDBJ databases">
        <authorList>
            <person name="Deangelis K."/>
            <person name="Huntemann M."/>
            <person name="Clum A."/>
            <person name="Wang J."/>
            <person name="Palaniappan K."/>
            <person name="Ritter S."/>
            <person name="Chen I.-M."/>
            <person name="Stamatis D."/>
            <person name="Reddy T."/>
            <person name="O'Malley R."/>
            <person name="Daum C."/>
            <person name="Ng V."/>
            <person name="Ivanova N."/>
            <person name="Kyrpides N."/>
            <person name="Woyke T."/>
        </authorList>
    </citation>
    <scope>NUCLEOTIDE SEQUENCE</scope>
    <source>
        <strain evidence="1">GAS97</strain>
    </source>
</reference>
<evidence type="ECO:0000313" key="2">
    <source>
        <dbReference type="EMBL" id="SAL36287.1"/>
    </source>
</evidence>
<protein>
    <submittedName>
        <fullName evidence="2">Uncharacterized protein</fullName>
    </submittedName>
</protein>
<reference evidence="1 4" key="3">
    <citation type="submission" date="2024-11" db="EMBL/GenBank/DDBJ databases">
        <title>Using genomics to understand microbial adaptation to soil warming.</title>
        <authorList>
            <person name="Deangelis K.M. PhD."/>
        </authorList>
    </citation>
    <scope>NUCLEOTIDE SEQUENCE [LARGE SCALE GENOMIC DNA]</scope>
    <source>
        <strain evidence="1 4">GAS97</strain>
    </source>
</reference>
<gene>
    <name evidence="1" type="ORF">ABH943_008261</name>
    <name evidence="2" type="ORF">AWB69_03456</name>
</gene>
<accession>A0A158GWR3</accession>
<evidence type="ECO:0000313" key="1">
    <source>
        <dbReference type="EMBL" id="MFK4448217.1"/>
    </source>
</evidence>
<dbReference type="Proteomes" id="UP000054683">
    <property type="component" value="Unassembled WGS sequence"/>
</dbReference>
<dbReference type="EMBL" id="FCOK02000021">
    <property type="protein sequence ID" value="SAL36287.1"/>
    <property type="molecule type" value="Genomic_DNA"/>
</dbReference>